<dbReference type="PROSITE" id="PS51176">
    <property type="entry name" value="PDH_ADH"/>
    <property type="match status" value="1"/>
</dbReference>
<dbReference type="Gene3D" id="1.10.3660.10">
    <property type="entry name" value="6-phosphogluconate dehydrogenase C-terminal like domain"/>
    <property type="match status" value="1"/>
</dbReference>
<keyword evidence="7" id="KW-0520">NAD</keyword>
<dbReference type="EC" id="1.3.1.12" evidence="3"/>
<feature type="domain" description="ACT" evidence="12">
    <location>
        <begin position="292"/>
        <end position="362"/>
    </location>
</feature>
<dbReference type="GO" id="GO:0008977">
    <property type="term" value="F:prephenate dehydrogenase (NAD+) activity"/>
    <property type="evidence" value="ECO:0007669"/>
    <property type="project" value="UniProtKB-EC"/>
</dbReference>
<evidence type="ECO:0000259" key="11">
    <source>
        <dbReference type="PROSITE" id="PS51176"/>
    </source>
</evidence>
<dbReference type="InterPro" id="IPR050812">
    <property type="entry name" value="Preph/Arog_dehydrog"/>
</dbReference>
<gene>
    <name evidence="13" type="ORF">P6P90_11015</name>
</gene>
<dbReference type="SUPFAM" id="SSF51735">
    <property type="entry name" value="NAD(P)-binding Rossmann-fold domains"/>
    <property type="match status" value="1"/>
</dbReference>
<dbReference type="InterPro" id="IPR046825">
    <property type="entry name" value="PDH_C"/>
</dbReference>
<keyword evidence="5" id="KW-0827">Tyrosine biosynthesis</keyword>
<dbReference type="SUPFAM" id="SSF55021">
    <property type="entry name" value="ACT-like"/>
    <property type="match status" value="1"/>
</dbReference>
<sequence>MQKRVLVIGMGLIGGSIALAIKKIHDVKVIGFDIRDLRLAIELGVIDEIAEDVAQAAENAHLIVLALPVEETASMLAQLAHAKMRKDVIITDVGSTKEHIMAAADTLLPREVTFIGGHPMAGSHKTGVESAKAHLFENAFYILTPRQGTPAEKVEELKFWLSGTHAQFLLMQQKEHDYVTGIVSHFPHLIAAGLVKQVKRHATHTPLVNMLAAGGFRDITRIASSSPKMWNDIVKQNQEHLSQLLEEWIEDMQNLKQLVDNGEELQSYFSDAKMYRDALPLRTKGAIPSYFDLYVDVLDKAGELAKVTTVLAENGISITNLQILENREGLLGVLRISFRTEKDRLQASEHLGNLGYDTYEVL</sequence>
<dbReference type="SUPFAM" id="SSF48179">
    <property type="entry name" value="6-phosphogluconate dehydrogenase C-terminal domain-like"/>
    <property type="match status" value="1"/>
</dbReference>
<comment type="similarity">
    <text evidence="2">Belongs to the prephenate/arogenate dehydrogenase family.</text>
</comment>
<dbReference type="Proteomes" id="UP001218246">
    <property type="component" value="Unassembled WGS sequence"/>
</dbReference>
<evidence type="ECO:0000313" key="14">
    <source>
        <dbReference type="Proteomes" id="UP001218246"/>
    </source>
</evidence>
<dbReference type="PANTHER" id="PTHR21363">
    <property type="entry name" value="PREPHENATE DEHYDROGENASE"/>
    <property type="match status" value="1"/>
</dbReference>
<evidence type="ECO:0000256" key="5">
    <source>
        <dbReference type="ARBA" id="ARBA00022498"/>
    </source>
</evidence>
<dbReference type="PROSITE" id="PS51671">
    <property type="entry name" value="ACT"/>
    <property type="match status" value="1"/>
</dbReference>
<accession>A0ABT6H5H7</accession>
<evidence type="ECO:0000256" key="7">
    <source>
        <dbReference type="ARBA" id="ARBA00023027"/>
    </source>
</evidence>
<dbReference type="Gene3D" id="3.40.50.720">
    <property type="entry name" value="NAD(P)-binding Rossmann-like Domain"/>
    <property type="match status" value="1"/>
</dbReference>
<evidence type="ECO:0000256" key="1">
    <source>
        <dbReference type="ARBA" id="ARBA00005067"/>
    </source>
</evidence>
<evidence type="ECO:0000256" key="6">
    <source>
        <dbReference type="ARBA" id="ARBA00023002"/>
    </source>
</evidence>
<organism evidence="13 14">
    <name type="scientific">Ectobacillus antri</name>
    <dbReference type="NCBI Taxonomy" id="2486280"/>
    <lineage>
        <taxon>Bacteria</taxon>
        <taxon>Bacillati</taxon>
        <taxon>Bacillota</taxon>
        <taxon>Bacilli</taxon>
        <taxon>Bacillales</taxon>
        <taxon>Bacillaceae</taxon>
        <taxon>Ectobacillus</taxon>
    </lineage>
</organism>
<protein>
    <recommendedName>
        <fullName evidence="4">Prephenate dehydrogenase</fullName>
        <ecNumber evidence="3">1.3.1.12</ecNumber>
    </recommendedName>
</protein>
<evidence type="ECO:0000256" key="3">
    <source>
        <dbReference type="ARBA" id="ARBA00012068"/>
    </source>
</evidence>
<dbReference type="RefSeq" id="WP_124565142.1">
    <property type="nucleotide sequence ID" value="NZ_JARRRY010000008.1"/>
</dbReference>
<dbReference type="InterPro" id="IPR045865">
    <property type="entry name" value="ACT-like_dom_sf"/>
</dbReference>
<dbReference type="Pfam" id="PF20463">
    <property type="entry name" value="PDH_C"/>
    <property type="match status" value="1"/>
</dbReference>
<feature type="coiled-coil region" evidence="10">
    <location>
        <begin position="238"/>
        <end position="265"/>
    </location>
</feature>
<keyword evidence="6 13" id="KW-0560">Oxidoreductase</keyword>
<proteinExistence type="inferred from homology"/>
<keyword evidence="14" id="KW-1185">Reference proteome</keyword>
<comment type="catalytic activity">
    <reaction evidence="9">
        <text>prephenate + NAD(+) = 3-(4-hydroxyphenyl)pyruvate + CO2 + NADH</text>
        <dbReference type="Rhea" id="RHEA:13869"/>
        <dbReference type="ChEBI" id="CHEBI:16526"/>
        <dbReference type="ChEBI" id="CHEBI:29934"/>
        <dbReference type="ChEBI" id="CHEBI:36242"/>
        <dbReference type="ChEBI" id="CHEBI:57540"/>
        <dbReference type="ChEBI" id="CHEBI:57945"/>
        <dbReference type="EC" id="1.3.1.12"/>
    </reaction>
</comment>
<evidence type="ECO:0000259" key="12">
    <source>
        <dbReference type="PROSITE" id="PS51671"/>
    </source>
</evidence>
<name>A0ABT6H5H7_9BACI</name>
<dbReference type="Gene3D" id="3.30.70.260">
    <property type="match status" value="1"/>
</dbReference>
<dbReference type="NCBIfam" id="NF005107">
    <property type="entry name" value="PRK06545.1-5"/>
    <property type="match status" value="1"/>
</dbReference>
<feature type="domain" description="Prephenate/arogenate dehydrogenase" evidence="11">
    <location>
        <begin position="3"/>
        <end position="289"/>
    </location>
</feature>
<dbReference type="PANTHER" id="PTHR21363:SF0">
    <property type="entry name" value="PREPHENATE DEHYDROGENASE [NADP(+)]"/>
    <property type="match status" value="1"/>
</dbReference>
<dbReference type="Pfam" id="PF02153">
    <property type="entry name" value="PDH_N"/>
    <property type="match status" value="1"/>
</dbReference>
<dbReference type="InterPro" id="IPR002912">
    <property type="entry name" value="ACT_dom"/>
</dbReference>
<evidence type="ECO:0000256" key="9">
    <source>
        <dbReference type="ARBA" id="ARBA00049260"/>
    </source>
</evidence>
<keyword evidence="10" id="KW-0175">Coiled coil</keyword>
<dbReference type="InterPro" id="IPR046826">
    <property type="entry name" value="PDH_N"/>
</dbReference>
<dbReference type="InterPro" id="IPR003099">
    <property type="entry name" value="Prephen_DH"/>
</dbReference>
<comment type="pathway">
    <text evidence="1">Amino-acid biosynthesis; L-tyrosine biosynthesis; (4-hydroxyphenyl)pyruvate from prephenate (NAD(+) route): step 1/1.</text>
</comment>
<evidence type="ECO:0000256" key="10">
    <source>
        <dbReference type="SAM" id="Coils"/>
    </source>
</evidence>
<dbReference type="InterPro" id="IPR008927">
    <property type="entry name" value="6-PGluconate_DH-like_C_sf"/>
</dbReference>
<dbReference type="Pfam" id="PF01842">
    <property type="entry name" value="ACT"/>
    <property type="match status" value="1"/>
</dbReference>
<dbReference type="EMBL" id="JARULN010000009">
    <property type="protein sequence ID" value="MDG5754498.1"/>
    <property type="molecule type" value="Genomic_DNA"/>
</dbReference>
<comment type="caution">
    <text evidence="13">The sequence shown here is derived from an EMBL/GenBank/DDBJ whole genome shotgun (WGS) entry which is preliminary data.</text>
</comment>
<evidence type="ECO:0000256" key="8">
    <source>
        <dbReference type="ARBA" id="ARBA00023141"/>
    </source>
</evidence>
<keyword evidence="8" id="KW-0057">Aromatic amino acid biosynthesis</keyword>
<keyword evidence="8" id="KW-0028">Amino-acid biosynthesis</keyword>
<evidence type="ECO:0000256" key="2">
    <source>
        <dbReference type="ARBA" id="ARBA00007964"/>
    </source>
</evidence>
<evidence type="ECO:0000256" key="4">
    <source>
        <dbReference type="ARBA" id="ARBA00016891"/>
    </source>
</evidence>
<evidence type="ECO:0000313" key="13">
    <source>
        <dbReference type="EMBL" id="MDG5754498.1"/>
    </source>
</evidence>
<dbReference type="InterPro" id="IPR036291">
    <property type="entry name" value="NAD(P)-bd_dom_sf"/>
</dbReference>
<dbReference type="CDD" id="cd04909">
    <property type="entry name" value="ACT_PDH-BS"/>
    <property type="match status" value="1"/>
</dbReference>
<reference evidence="13 14" key="1">
    <citation type="submission" date="2023-04" db="EMBL/GenBank/DDBJ databases">
        <title>Ectobacillus antri isolated from activated sludge.</title>
        <authorList>
            <person name="Yan P."/>
            <person name="Liu X."/>
        </authorList>
    </citation>
    <scope>NUCLEOTIDE SEQUENCE [LARGE SCALE GENOMIC DNA]</scope>
    <source>
        <strain evidence="13 14">C18H</strain>
    </source>
</reference>